<protein>
    <recommendedName>
        <fullName evidence="2">Band 7 domain-containing protein</fullName>
    </recommendedName>
</protein>
<dbReference type="CDD" id="cd03401">
    <property type="entry name" value="SPFH_prohibitin"/>
    <property type="match status" value="1"/>
</dbReference>
<proteinExistence type="predicted"/>
<dbReference type="InterPro" id="IPR000163">
    <property type="entry name" value="Prohibitin"/>
</dbReference>
<dbReference type="Gene3D" id="3.30.479.30">
    <property type="entry name" value="Band 7 domain"/>
    <property type="match status" value="1"/>
</dbReference>
<dbReference type="AlphaFoldDB" id="A0A5A5TEK0"/>
<feature type="transmembrane region" description="Helical" evidence="1">
    <location>
        <begin position="12"/>
        <end position="34"/>
    </location>
</feature>
<evidence type="ECO:0000259" key="2">
    <source>
        <dbReference type="SMART" id="SM00244"/>
    </source>
</evidence>
<dbReference type="PANTHER" id="PTHR23222:SF0">
    <property type="entry name" value="PROHIBITIN 1"/>
    <property type="match status" value="1"/>
</dbReference>
<dbReference type="GO" id="GO:0016020">
    <property type="term" value="C:membrane"/>
    <property type="evidence" value="ECO:0007669"/>
    <property type="project" value="InterPro"/>
</dbReference>
<dbReference type="Proteomes" id="UP000322530">
    <property type="component" value="Unassembled WGS sequence"/>
</dbReference>
<name>A0A5A5TEK0_9CHLR</name>
<sequence>MNRNVFGIRSVLLGILILLAVITFIPGIGAWTIVDAGHVGVTTTFGAVNRVVDPGFVLKIPVFENVYAMETRTQKEQVVALAASKDLQSVTSTIALNFHLRGEKAVDVYQNIGEDYIDRIIAPAMQEAFKSTTSQFTAADLIVQREKVKQLAFNELGTRLAKYDIAVDDFNIVNFAFSQAFNDAIEQKTIAEQNKEKAQIEATTALIQAKGQADSQKILQSSGSLTDAYLHFLAIQKWDGKLPSSTNGVPFIQIPTK</sequence>
<feature type="domain" description="Band 7" evidence="2">
    <location>
        <begin position="29"/>
        <end position="189"/>
    </location>
</feature>
<organism evidence="3 4">
    <name type="scientific">Dictyobacter arantiisoli</name>
    <dbReference type="NCBI Taxonomy" id="2014874"/>
    <lineage>
        <taxon>Bacteria</taxon>
        <taxon>Bacillati</taxon>
        <taxon>Chloroflexota</taxon>
        <taxon>Ktedonobacteria</taxon>
        <taxon>Ktedonobacterales</taxon>
        <taxon>Dictyobacteraceae</taxon>
        <taxon>Dictyobacter</taxon>
    </lineage>
</organism>
<keyword evidence="1" id="KW-0812">Transmembrane</keyword>
<keyword evidence="1" id="KW-0472">Membrane</keyword>
<dbReference type="InterPro" id="IPR001107">
    <property type="entry name" value="Band_7"/>
</dbReference>
<accession>A0A5A5TEK0</accession>
<dbReference type="RefSeq" id="WP_149402677.1">
    <property type="nucleotide sequence ID" value="NZ_BIXY01000050.1"/>
</dbReference>
<evidence type="ECO:0000313" key="4">
    <source>
        <dbReference type="Proteomes" id="UP000322530"/>
    </source>
</evidence>
<evidence type="ECO:0000256" key="1">
    <source>
        <dbReference type="SAM" id="Phobius"/>
    </source>
</evidence>
<dbReference type="Pfam" id="PF01145">
    <property type="entry name" value="Band_7"/>
    <property type="match status" value="1"/>
</dbReference>
<reference evidence="3 4" key="1">
    <citation type="submission" date="2019-01" db="EMBL/GenBank/DDBJ databases">
        <title>Draft genome sequence of Dictyobacter sp. Uno17.</title>
        <authorList>
            <person name="Wang C.M."/>
            <person name="Zheng Y."/>
            <person name="Sakai Y."/>
            <person name="Abe K."/>
            <person name="Yokota A."/>
            <person name="Yabe S."/>
        </authorList>
    </citation>
    <scope>NUCLEOTIDE SEQUENCE [LARGE SCALE GENOMIC DNA]</scope>
    <source>
        <strain evidence="3 4">Uno17</strain>
    </source>
</reference>
<keyword evidence="4" id="KW-1185">Reference proteome</keyword>
<dbReference type="PRINTS" id="PR00679">
    <property type="entry name" value="PROHIBITIN"/>
</dbReference>
<dbReference type="OrthoDB" id="9812991at2"/>
<dbReference type="InterPro" id="IPR036013">
    <property type="entry name" value="Band_7/SPFH_dom_sf"/>
</dbReference>
<dbReference type="SMART" id="SM00244">
    <property type="entry name" value="PHB"/>
    <property type="match status" value="1"/>
</dbReference>
<dbReference type="PANTHER" id="PTHR23222">
    <property type="entry name" value="PROHIBITIN"/>
    <property type="match status" value="1"/>
</dbReference>
<keyword evidence="1" id="KW-1133">Transmembrane helix</keyword>
<dbReference type="SUPFAM" id="SSF117892">
    <property type="entry name" value="Band 7/SPFH domain"/>
    <property type="match status" value="1"/>
</dbReference>
<comment type="caution">
    <text evidence="3">The sequence shown here is derived from an EMBL/GenBank/DDBJ whole genome shotgun (WGS) entry which is preliminary data.</text>
</comment>
<gene>
    <name evidence="3" type="ORF">KDI_33210</name>
</gene>
<dbReference type="EMBL" id="BIXY01000050">
    <property type="protein sequence ID" value="GCF09757.1"/>
    <property type="molecule type" value="Genomic_DNA"/>
</dbReference>
<evidence type="ECO:0000313" key="3">
    <source>
        <dbReference type="EMBL" id="GCF09757.1"/>
    </source>
</evidence>